<dbReference type="GO" id="GO:0045944">
    <property type="term" value="P:positive regulation of transcription by RNA polymerase II"/>
    <property type="evidence" value="ECO:0007669"/>
    <property type="project" value="TreeGrafter"/>
</dbReference>
<feature type="region of interest" description="Disordered" evidence="8">
    <location>
        <begin position="111"/>
        <end position="154"/>
    </location>
</feature>
<dbReference type="Gene3D" id="4.10.280.10">
    <property type="entry name" value="Helix-loop-helix DNA-binding domain"/>
    <property type="match status" value="1"/>
</dbReference>
<feature type="domain" description="BHLH" evidence="9">
    <location>
        <begin position="154"/>
        <end position="206"/>
    </location>
</feature>
<dbReference type="GO" id="GO:0000981">
    <property type="term" value="F:DNA-binding transcription factor activity, RNA polymerase II-specific"/>
    <property type="evidence" value="ECO:0007669"/>
    <property type="project" value="TreeGrafter"/>
</dbReference>
<name>A0A7F5RLG5_AGRPL</name>
<dbReference type="SMART" id="SM00353">
    <property type="entry name" value="HLH"/>
    <property type="match status" value="1"/>
</dbReference>
<evidence type="ECO:0000256" key="8">
    <source>
        <dbReference type="SAM" id="MobiDB-lite"/>
    </source>
</evidence>
<keyword evidence="6" id="KW-0804">Transcription</keyword>
<dbReference type="GO" id="GO:0070888">
    <property type="term" value="F:E-box binding"/>
    <property type="evidence" value="ECO:0007669"/>
    <property type="project" value="TreeGrafter"/>
</dbReference>
<dbReference type="KEGG" id="apln:108734088"/>
<sequence>MNVAKQYFGNFGVLQESGIISQSSLSSPYDVAEGQNGTRLNWYCPLTQKLDITSNPISSRTFAPDNVQSFGLSFYESSNDLCSLSEPDQYNTCHSFDDLCLKPTVIRDVDNNNLSDDTSTNNNNNRQIGSRRTNRGKRKGPVRDRPPSPSVVRKRRLAANARERRRMNGLNEAFDRLRQVIPSLDADHKLSKFETLQMAQTYIIALRELLQMDDLNR</sequence>
<feature type="compositionally biased region" description="Low complexity" evidence="8">
    <location>
        <begin position="111"/>
        <end position="125"/>
    </location>
</feature>
<evidence type="ECO:0000256" key="2">
    <source>
        <dbReference type="ARBA" id="ARBA00022473"/>
    </source>
</evidence>
<dbReference type="Proteomes" id="UP000192223">
    <property type="component" value="Unplaced"/>
</dbReference>
<dbReference type="GeneID" id="108734088"/>
<reference evidence="11" key="1">
    <citation type="submission" date="2025-08" db="UniProtKB">
        <authorList>
            <consortium name="RefSeq"/>
        </authorList>
    </citation>
    <scope>IDENTIFICATION</scope>
    <source>
        <tissue evidence="11">Entire body</tissue>
    </source>
</reference>
<dbReference type="InterPro" id="IPR036638">
    <property type="entry name" value="HLH_DNA-bd_sf"/>
</dbReference>
<evidence type="ECO:0000256" key="3">
    <source>
        <dbReference type="ARBA" id="ARBA00022782"/>
    </source>
</evidence>
<keyword evidence="2" id="KW-0217">Developmental protein</keyword>
<dbReference type="GO" id="GO:0005634">
    <property type="term" value="C:nucleus"/>
    <property type="evidence" value="ECO:0007669"/>
    <property type="project" value="UniProtKB-SubCell"/>
</dbReference>
<accession>A0A7F5RLG5</accession>
<evidence type="ECO:0000256" key="6">
    <source>
        <dbReference type="ARBA" id="ARBA00023163"/>
    </source>
</evidence>
<evidence type="ECO:0000256" key="7">
    <source>
        <dbReference type="ARBA" id="ARBA00023242"/>
    </source>
</evidence>
<dbReference type="CDD" id="cd11430">
    <property type="entry name" value="bHLH_TS_ATOH1_like"/>
    <property type="match status" value="1"/>
</dbReference>
<evidence type="ECO:0000313" key="11">
    <source>
        <dbReference type="RefSeq" id="XP_025836853.1"/>
    </source>
</evidence>
<dbReference type="InParanoid" id="A0A7F5RLG5"/>
<dbReference type="AlphaFoldDB" id="A0A7F5RLG5"/>
<proteinExistence type="predicted"/>
<dbReference type="InterPro" id="IPR011598">
    <property type="entry name" value="bHLH_dom"/>
</dbReference>
<keyword evidence="3" id="KW-0221">Differentiation</keyword>
<evidence type="ECO:0000313" key="10">
    <source>
        <dbReference type="Proteomes" id="UP000192223"/>
    </source>
</evidence>
<dbReference type="OrthoDB" id="6161578at2759"/>
<dbReference type="Pfam" id="PF00010">
    <property type="entry name" value="HLH"/>
    <property type="match status" value="1"/>
</dbReference>
<evidence type="ECO:0000256" key="1">
    <source>
        <dbReference type="ARBA" id="ARBA00004123"/>
    </source>
</evidence>
<evidence type="ECO:0000256" key="4">
    <source>
        <dbReference type="ARBA" id="ARBA00022902"/>
    </source>
</evidence>
<dbReference type="InterPro" id="IPR050359">
    <property type="entry name" value="bHLH_transcription_factors"/>
</dbReference>
<dbReference type="GO" id="GO:0046982">
    <property type="term" value="F:protein heterodimerization activity"/>
    <property type="evidence" value="ECO:0007669"/>
    <property type="project" value="UniProtKB-ARBA"/>
</dbReference>
<keyword evidence="4" id="KW-0524">Neurogenesis</keyword>
<dbReference type="PANTHER" id="PTHR19290">
    <property type="entry name" value="BASIC HELIX-LOOP-HELIX PROTEIN NEUROGENIN-RELATED"/>
    <property type="match status" value="1"/>
</dbReference>
<evidence type="ECO:0000256" key="5">
    <source>
        <dbReference type="ARBA" id="ARBA00023015"/>
    </source>
</evidence>
<comment type="subcellular location">
    <subcellularLocation>
        <location evidence="1">Nucleus</location>
    </subcellularLocation>
</comment>
<dbReference type="FunFam" id="4.10.280.10:FF:000025">
    <property type="entry name" value="protein atonal homolog 7"/>
    <property type="match status" value="1"/>
</dbReference>
<keyword evidence="5" id="KW-0805">Transcription regulation</keyword>
<keyword evidence="7" id="KW-0539">Nucleus</keyword>
<protein>
    <submittedName>
        <fullName evidence="11">Transcription factor 21-like</fullName>
    </submittedName>
</protein>
<evidence type="ECO:0000259" key="9">
    <source>
        <dbReference type="PROSITE" id="PS50888"/>
    </source>
</evidence>
<dbReference type="RefSeq" id="XP_025836853.1">
    <property type="nucleotide sequence ID" value="XM_025981068.1"/>
</dbReference>
<gene>
    <name evidence="11" type="primary">LOC108734088</name>
</gene>
<dbReference type="SUPFAM" id="SSF47459">
    <property type="entry name" value="HLH, helix-loop-helix DNA-binding domain"/>
    <property type="match status" value="1"/>
</dbReference>
<organism evidence="10 11">
    <name type="scientific">Agrilus planipennis</name>
    <name type="common">Emerald ash borer</name>
    <name type="synonym">Agrilus marcopoli</name>
    <dbReference type="NCBI Taxonomy" id="224129"/>
    <lineage>
        <taxon>Eukaryota</taxon>
        <taxon>Metazoa</taxon>
        <taxon>Ecdysozoa</taxon>
        <taxon>Arthropoda</taxon>
        <taxon>Hexapoda</taxon>
        <taxon>Insecta</taxon>
        <taxon>Pterygota</taxon>
        <taxon>Neoptera</taxon>
        <taxon>Endopterygota</taxon>
        <taxon>Coleoptera</taxon>
        <taxon>Polyphaga</taxon>
        <taxon>Elateriformia</taxon>
        <taxon>Buprestoidea</taxon>
        <taxon>Buprestidae</taxon>
        <taxon>Agrilinae</taxon>
        <taxon>Agrilus</taxon>
    </lineage>
</organism>
<dbReference type="PANTHER" id="PTHR19290:SF162">
    <property type="entry name" value="TRANSCRIPTION FACTOR ATOH7"/>
    <property type="match status" value="1"/>
</dbReference>
<keyword evidence="10" id="KW-1185">Reference proteome</keyword>
<dbReference type="PROSITE" id="PS50888">
    <property type="entry name" value="BHLH"/>
    <property type="match status" value="1"/>
</dbReference>
<dbReference type="GO" id="GO:0061564">
    <property type="term" value="P:axon development"/>
    <property type="evidence" value="ECO:0007669"/>
    <property type="project" value="TreeGrafter"/>
</dbReference>
<dbReference type="GO" id="GO:0016360">
    <property type="term" value="P:sensory organ precursor cell fate determination"/>
    <property type="evidence" value="ECO:0007669"/>
    <property type="project" value="UniProtKB-ARBA"/>
</dbReference>